<dbReference type="HOGENOM" id="CLU_206093_0_0_1"/>
<reference evidence="2" key="2">
    <citation type="submission" date="2015-01" db="EMBL/GenBank/DDBJ databases">
        <title>Evolutionary Origins and Diversification of the Mycorrhizal Mutualists.</title>
        <authorList>
            <consortium name="DOE Joint Genome Institute"/>
            <consortium name="Mycorrhizal Genomics Consortium"/>
            <person name="Kohler A."/>
            <person name="Kuo A."/>
            <person name="Nagy L.G."/>
            <person name="Floudas D."/>
            <person name="Copeland A."/>
            <person name="Barry K.W."/>
            <person name="Cichocki N."/>
            <person name="Veneault-Fourrey C."/>
            <person name="LaButti K."/>
            <person name="Lindquist E.A."/>
            <person name="Lipzen A."/>
            <person name="Lundell T."/>
            <person name="Morin E."/>
            <person name="Murat C."/>
            <person name="Riley R."/>
            <person name="Ohm R."/>
            <person name="Sun H."/>
            <person name="Tunlid A."/>
            <person name="Henrissat B."/>
            <person name="Grigoriev I.V."/>
            <person name="Hibbett D.S."/>
            <person name="Martin F."/>
        </authorList>
    </citation>
    <scope>NUCLEOTIDE SEQUENCE [LARGE SCALE GENOMIC DNA]</scope>
    <source>
        <strain evidence="2">h7</strain>
    </source>
</reference>
<proteinExistence type="predicted"/>
<dbReference type="AlphaFoldDB" id="A0A0C3CE94"/>
<dbReference type="EMBL" id="KN831777">
    <property type="protein sequence ID" value="KIM42534.1"/>
    <property type="molecule type" value="Genomic_DNA"/>
</dbReference>
<name>A0A0C3CE94_HEBCY</name>
<reference evidence="1 2" key="1">
    <citation type="submission" date="2014-04" db="EMBL/GenBank/DDBJ databases">
        <authorList>
            <consortium name="DOE Joint Genome Institute"/>
            <person name="Kuo A."/>
            <person name="Gay G."/>
            <person name="Dore J."/>
            <person name="Kohler A."/>
            <person name="Nagy L.G."/>
            <person name="Floudas D."/>
            <person name="Copeland A."/>
            <person name="Barry K.W."/>
            <person name="Cichocki N."/>
            <person name="Veneault-Fourrey C."/>
            <person name="LaButti K."/>
            <person name="Lindquist E.A."/>
            <person name="Lipzen A."/>
            <person name="Lundell T."/>
            <person name="Morin E."/>
            <person name="Murat C."/>
            <person name="Sun H."/>
            <person name="Tunlid A."/>
            <person name="Henrissat B."/>
            <person name="Grigoriev I.V."/>
            <person name="Hibbett D.S."/>
            <person name="Martin F."/>
            <person name="Nordberg H.P."/>
            <person name="Cantor M.N."/>
            <person name="Hua S.X."/>
        </authorList>
    </citation>
    <scope>NUCLEOTIDE SEQUENCE [LARGE SCALE GENOMIC DNA]</scope>
    <source>
        <strain evidence="2">h7</strain>
    </source>
</reference>
<gene>
    <name evidence="1" type="ORF">M413DRAFT_70118</name>
</gene>
<protein>
    <submittedName>
        <fullName evidence="1">Uncharacterized protein</fullName>
    </submittedName>
</protein>
<evidence type="ECO:0000313" key="2">
    <source>
        <dbReference type="Proteomes" id="UP000053424"/>
    </source>
</evidence>
<accession>A0A0C3CE94</accession>
<sequence length="51" mass="5821">MEWLVFESPVWSGFLTPKGVNRNHNQSTFVPEVKKTDRTAIKMQTAVLTSL</sequence>
<evidence type="ECO:0000313" key="1">
    <source>
        <dbReference type="EMBL" id="KIM42534.1"/>
    </source>
</evidence>
<dbReference type="Proteomes" id="UP000053424">
    <property type="component" value="Unassembled WGS sequence"/>
</dbReference>
<organism evidence="1 2">
    <name type="scientific">Hebeloma cylindrosporum</name>
    <dbReference type="NCBI Taxonomy" id="76867"/>
    <lineage>
        <taxon>Eukaryota</taxon>
        <taxon>Fungi</taxon>
        <taxon>Dikarya</taxon>
        <taxon>Basidiomycota</taxon>
        <taxon>Agaricomycotina</taxon>
        <taxon>Agaricomycetes</taxon>
        <taxon>Agaricomycetidae</taxon>
        <taxon>Agaricales</taxon>
        <taxon>Agaricineae</taxon>
        <taxon>Hymenogastraceae</taxon>
        <taxon>Hebeloma</taxon>
    </lineage>
</organism>
<keyword evidence="2" id="KW-1185">Reference proteome</keyword>
<dbReference type="OrthoDB" id="3082899at2759"/>